<accession>A0A423IKN7</accession>
<dbReference type="EMBL" id="MOBN01000027">
    <property type="protein sequence ID" value="RON25983.1"/>
    <property type="molecule type" value="Genomic_DNA"/>
</dbReference>
<reference evidence="1 2" key="1">
    <citation type="submission" date="2016-10" db="EMBL/GenBank/DDBJ databases">
        <title>Comparative genome analysis of multiple Pseudomonas spp. focuses on biocontrol and plant growth promoting traits.</title>
        <authorList>
            <person name="Tao X.-Y."/>
            <person name="Taylor C.G."/>
        </authorList>
    </citation>
    <scope>NUCLEOTIDE SEQUENCE [LARGE SCALE GENOMIC DNA]</scope>
    <source>
        <strain evidence="1 2">48C10</strain>
    </source>
</reference>
<evidence type="ECO:0000313" key="1">
    <source>
        <dbReference type="EMBL" id="RON25983.1"/>
    </source>
</evidence>
<dbReference type="SUPFAM" id="SSF63829">
    <property type="entry name" value="Calcium-dependent phosphotriesterase"/>
    <property type="match status" value="1"/>
</dbReference>
<organism evidence="1 2">
    <name type="scientific">Pseudomonas lini</name>
    <dbReference type="NCBI Taxonomy" id="163011"/>
    <lineage>
        <taxon>Bacteria</taxon>
        <taxon>Pseudomonadati</taxon>
        <taxon>Pseudomonadota</taxon>
        <taxon>Gammaproteobacteria</taxon>
        <taxon>Pseudomonadales</taxon>
        <taxon>Pseudomonadaceae</taxon>
        <taxon>Pseudomonas</taxon>
    </lineage>
</organism>
<dbReference type="Proteomes" id="UP000284168">
    <property type="component" value="Unassembled WGS sequence"/>
</dbReference>
<dbReference type="AlphaFoldDB" id="A0A423IKN7"/>
<dbReference type="RefSeq" id="WP_123721326.1">
    <property type="nucleotide sequence ID" value="NZ_MOBN01000027.1"/>
</dbReference>
<proteinExistence type="predicted"/>
<gene>
    <name evidence="1" type="ORF">BK663_17040</name>
</gene>
<evidence type="ECO:0000313" key="2">
    <source>
        <dbReference type="Proteomes" id="UP000284168"/>
    </source>
</evidence>
<comment type="caution">
    <text evidence="1">The sequence shown here is derived from an EMBL/GenBank/DDBJ whole genome shotgun (WGS) entry which is preliminary data.</text>
</comment>
<name>A0A423IKN7_9PSED</name>
<sequence length="309" mass="33780">MTSKPDYFFLDGIPLGPDEVALAAQYNAYANVDASRLLLKLQGQWTYIDFDEDLIRSLAFDSAAGILYMLGKSGVVYSLGGKGPGFTLASLSGALSQKQVVDPEERGELFRIRVLGNRVLVCGLGGQLLELRNGTWHDIGFDTPIAKSPDFEDVSLDAQGWPVAVGWAGATYRFGPNGPEHIVCPTNAILSTIVQDGPGRHLLCGNRGVVFEMTNDSFRDLSIDDAQGNLWSIVRHADLVYACEPGRLMVCNQDQWQPEVVSQTIASPSLHRLVSTGPELWSFGADHVFVKRATGRWEQFPVIGNELKP</sequence>
<protein>
    <submittedName>
        <fullName evidence="1">Uncharacterized protein</fullName>
    </submittedName>
</protein>